<dbReference type="Proteomes" id="UP001153328">
    <property type="component" value="Unassembled WGS sequence"/>
</dbReference>
<evidence type="ECO:0000256" key="3">
    <source>
        <dbReference type="SAM" id="MobiDB-lite"/>
    </source>
</evidence>
<reference evidence="6" key="1">
    <citation type="submission" date="2021-06" db="EMBL/GenBank/DDBJ databases">
        <authorList>
            <person name="Arsene-Ploetze F."/>
        </authorList>
    </citation>
    <scope>NUCLEOTIDE SEQUENCE</scope>
    <source>
        <strain evidence="6">SBRY1</strain>
    </source>
</reference>
<dbReference type="Pfam" id="PF04972">
    <property type="entry name" value="BON"/>
    <property type="match status" value="1"/>
</dbReference>
<dbReference type="Gene3D" id="3.30.1340.30">
    <property type="match status" value="1"/>
</dbReference>
<proteinExistence type="predicted"/>
<dbReference type="InterPro" id="IPR007055">
    <property type="entry name" value="BON_dom"/>
</dbReference>
<evidence type="ECO:0000313" key="6">
    <source>
        <dbReference type="EMBL" id="CAG7613894.1"/>
    </source>
</evidence>
<dbReference type="InterPro" id="IPR017080">
    <property type="entry name" value="UCP036990_CBS_BON"/>
</dbReference>
<dbReference type="RefSeq" id="WP_205046365.1">
    <property type="nucleotide sequence ID" value="NZ_CAJVAX010000002.1"/>
</dbReference>
<sequence>MRHRNVSDLMTHSVFRVRSDTHFKEIAKVLADHDITAVPVVDDSDRPLGMVSEADLLRRESSRPDPAGLLSDLDTPGEESAGPVATTAGGLMSSPAIIAHPEWSVVQAARVMDRGHVKRLPVVDEIGRLIGIVSRADLLRVFLRRDNLIREEITGDILDRSLGIGPDAVSVQVTDGRVHLRGTVDRRSLIAVVVRLCEGVDGVVDVTTELDYRTDEASAVAGHGRDRIQP</sequence>
<dbReference type="Gene3D" id="3.10.580.10">
    <property type="entry name" value="CBS-domain"/>
    <property type="match status" value="1"/>
</dbReference>
<dbReference type="PROSITE" id="PS51371">
    <property type="entry name" value="CBS"/>
    <property type="match status" value="2"/>
</dbReference>
<dbReference type="CDD" id="cd04586">
    <property type="entry name" value="CBS_pair_BON_assoc"/>
    <property type="match status" value="1"/>
</dbReference>
<dbReference type="InterPro" id="IPR000644">
    <property type="entry name" value="CBS_dom"/>
</dbReference>
<accession>A0A9W4E494</accession>
<dbReference type="InterPro" id="IPR046342">
    <property type="entry name" value="CBS_dom_sf"/>
</dbReference>
<keyword evidence="1 2" id="KW-0129">CBS domain</keyword>
<dbReference type="PANTHER" id="PTHR43080">
    <property type="entry name" value="CBS DOMAIN-CONTAINING PROTEIN CBSX3, MITOCHONDRIAL"/>
    <property type="match status" value="1"/>
</dbReference>
<dbReference type="PROSITE" id="PS50914">
    <property type="entry name" value="BON"/>
    <property type="match status" value="1"/>
</dbReference>
<evidence type="ECO:0000256" key="2">
    <source>
        <dbReference type="PROSITE-ProRule" id="PRU00703"/>
    </source>
</evidence>
<feature type="domain" description="BON" evidence="4">
    <location>
        <begin position="145"/>
        <end position="214"/>
    </location>
</feature>
<evidence type="ECO:0000256" key="1">
    <source>
        <dbReference type="ARBA" id="ARBA00023122"/>
    </source>
</evidence>
<feature type="domain" description="CBS" evidence="5">
    <location>
        <begin position="10"/>
        <end position="67"/>
    </location>
</feature>
<protein>
    <submittedName>
        <fullName evidence="6">Hypoxic response protein 1</fullName>
    </submittedName>
</protein>
<name>A0A9W4E494_9ACTN</name>
<dbReference type="Pfam" id="PF00571">
    <property type="entry name" value="CBS"/>
    <property type="match status" value="2"/>
</dbReference>
<dbReference type="SUPFAM" id="SSF54631">
    <property type="entry name" value="CBS-domain pair"/>
    <property type="match status" value="1"/>
</dbReference>
<dbReference type="AlphaFoldDB" id="A0A9W4E494"/>
<feature type="domain" description="CBS" evidence="5">
    <location>
        <begin position="92"/>
        <end position="152"/>
    </location>
</feature>
<evidence type="ECO:0000313" key="7">
    <source>
        <dbReference type="Proteomes" id="UP001153328"/>
    </source>
</evidence>
<dbReference type="PIRSF" id="PIRSF036990">
    <property type="entry name" value="UCP036990_CBS_BON"/>
    <property type="match status" value="1"/>
</dbReference>
<feature type="region of interest" description="Disordered" evidence="3">
    <location>
        <begin position="60"/>
        <end position="86"/>
    </location>
</feature>
<dbReference type="SMART" id="SM00116">
    <property type="entry name" value="CBS"/>
    <property type="match status" value="2"/>
</dbReference>
<organism evidence="6 7">
    <name type="scientific">Actinacidiphila bryophytorum</name>
    <dbReference type="NCBI Taxonomy" id="1436133"/>
    <lineage>
        <taxon>Bacteria</taxon>
        <taxon>Bacillati</taxon>
        <taxon>Actinomycetota</taxon>
        <taxon>Actinomycetes</taxon>
        <taxon>Kitasatosporales</taxon>
        <taxon>Streptomycetaceae</taxon>
        <taxon>Actinacidiphila</taxon>
    </lineage>
</organism>
<dbReference type="PANTHER" id="PTHR43080:SF29">
    <property type="entry name" value="OS02G0818000 PROTEIN"/>
    <property type="match status" value="1"/>
</dbReference>
<gene>
    <name evidence="6" type="primary">hrp1</name>
    <name evidence="6" type="ORF">SBRY_100213</name>
</gene>
<comment type="caution">
    <text evidence="6">The sequence shown here is derived from an EMBL/GenBank/DDBJ whole genome shotgun (WGS) entry which is preliminary data.</text>
</comment>
<evidence type="ECO:0000259" key="4">
    <source>
        <dbReference type="PROSITE" id="PS50914"/>
    </source>
</evidence>
<dbReference type="InterPro" id="IPR051257">
    <property type="entry name" value="Diverse_CBS-Domain"/>
</dbReference>
<dbReference type="EMBL" id="CAJVAX010000002">
    <property type="protein sequence ID" value="CAG7613894.1"/>
    <property type="molecule type" value="Genomic_DNA"/>
</dbReference>
<evidence type="ECO:0000259" key="5">
    <source>
        <dbReference type="PROSITE" id="PS51371"/>
    </source>
</evidence>
<keyword evidence="7" id="KW-1185">Reference proteome</keyword>